<dbReference type="GO" id="GO:0030139">
    <property type="term" value="C:endocytic vesicle"/>
    <property type="evidence" value="ECO:0007669"/>
    <property type="project" value="TreeGrafter"/>
</dbReference>
<dbReference type="PANTHER" id="PTHR13217:SF11">
    <property type="entry name" value="PLECKSTRIN HOMOLOGY DOMAIN-CONTAINING FAMILY G MEMBER 5"/>
    <property type="match status" value="1"/>
</dbReference>
<feature type="compositionally biased region" description="Polar residues" evidence="1">
    <location>
        <begin position="31"/>
        <end position="43"/>
    </location>
</feature>
<feature type="domain" description="DH" evidence="2">
    <location>
        <begin position="457"/>
        <end position="649"/>
    </location>
</feature>
<feature type="compositionally biased region" description="Low complexity" evidence="1">
    <location>
        <begin position="1110"/>
        <end position="1129"/>
    </location>
</feature>
<dbReference type="InterPro" id="IPR011993">
    <property type="entry name" value="PH-like_dom_sf"/>
</dbReference>
<feature type="region of interest" description="Disordered" evidence="1">
    <location>
        <begin position="964"/>
        <end position="990"/>
    </location>
</feature>
<organism evidence="3">
    <name type="scientific">Homalodisca liturata</name>
    <dbReference type="NCBI Taxonomy" id="320908"/>
    <lineage>
        <taxon>Eukaryota</taxon>
        <taxon>Metazoa</taxon>
        <taxon>Ecdysozoa</taxon>
        <taxon>Arthropoda</taxon>
        <taxon>Hexapoda</taxon>
        <taxon>Insecta</taxon>
        <taxon>Pterygota</taxon>
        <taxon>Neoptera</taxon>
        <taxon>Paraneoptera</taxon>
        <taxon>Hemiptera</taxon>
        <taxon>Auchenorrhyncha</taxon>
        <taxon>Membracoidea</taxon>
        <taxon>Cicadellidae</taxon>
        <taxon>Cicadellinae</taxon>
        <taxon>Proconiini</taxon>
        <taxon>Homalodisca</taxon>
    </lineage>
</organism>
<proteinExistence type="predicted"/>
<evidence type="ECO:0000313" key="3">
    <source>
        <dbReference type="EMBL" id="JAT04681.1"/>
    </source>
</evidence>
<dbReference type="Pfam" id="PF00621">
    <property type="entry name" value="RhoGEF"/>
    <property type="match status" value="1"/>
</dbReference>
<evidence type="ECO:0000256" key="1">
    <source>
        <dbReference type="SAM" id="MobiDB-lite"/>
    </source>
</evidence>
<dbReference type="GO" id="GO:0030424">
    <property type="term" value="C:axon"/>
    <property type="evidence" value="ECO:0007669"/>
    <property type="project" value="TreeGrafter"/>
</dbReference>
<dbReference type="EMBL" id="GECU01003026">
    <property type="protein sequence ID" value="JAT04681.1"/>
    <property type="molecule type" value="Transcribed_RNA"/>
</dbReference>
<dbReference type="Gene3D" id="1.20.900.10">
    <property type="entry name" value="Dbl homology (DH) domain"/>
    <property type="match status" value="1"/>
</dbReference>
<dbReference type="SUPFAM" id="SSF48065">
    <property type="entry name" value="DBL homology domain (DH-domain)"/>
    <property type="match status" value="1"/>
</dbReference>
<feature type="non-terminal residue" evidence="3">
    <location>
        <position position="1"/>
    </location>
</feature>
<feature type="region of interest" description="Disordered" evidence="1">
    <location>
        <begin position="23"/>
        <end position="43"/>
    </location>
</feature>
<dbReference type="CDD" id="cd13244">
    <property type="entry name" value="PH_PLEKHG5_G6"/>
    <property type="match status" value="1"/>
</dbReference>
<dbReference type="Gene3D" id="2.30.29.30">
    <property type="entry name" value="Pleckstrin-homology domain (PH domain)/Phosphotyrosine-binding domain (PTB)"/>
    <property type="match status" value="1"/>
</dbReference>
<gene>
    <name evidence="3" type="ORF">g.29550</name>
</gene>
<dbReference type="AlphaFoldDB" id="A0A1B6JZP9"/>
<feature type="region of interest" description="Disordered" evidence="1">
    <location>
        <begin position="66"/>
        <end position="123"/>
    </location>
</feature>
<dbReference type="PROSITE" id="PS50010">
    <property type="entry name" value="DH_2"/>
    <property type="match status" value="1"/>
</dbReference>
<feature type="region of interest" description="Disordered" evidence="1">
    <location>
        <begin position="1107"/>
        <end position="1132"/>
    </location>
</feature>
<dbReference type="InterPro" id="IPR035899">
    <property type="entry name" value="DBL_dom_sf"/>
</dbReference>
<feature type="region of interest" description="Disordered" evidence="1">
    <location>
        <begin position="328"/>
        <end position="364"/>
    </location>
</feature>
<dbReference type="PANTHER" id="PTHR13217">
    <property type="entry name" value="PLECKSTRIN HOMOLOGY DOMAIN-CONTAINING FAMILY G MEMBER 7"/>
    <property type="match status" value="1"/>
</dbReference>
<dbReference type="InterPro" id="IPR001849">
    <property type="entry name" value="PH_domain"/>
</dbReference>
<feature type="compositionally biased region" description="Polar residues" evidence="1">
    <location>
        <begin position="862"/>
        <end position="872"/>
    </location>
</feature>
<dbReference type="GO" id="GO:0007266">
    <property type="term" value="P:Rho protein signal transduction"/>
    <property type="evidence" value="ECO:0007669"/>
    <property type="project" value="TreeGrafter"/>
</dbReference>
<dbReference type="SMART" id="SM00233">
    <property type="entry name" value="PH"/>
    <property type="match status" value="1"/>
</dbReference>
<dbReference type="CDD" id="cd17068">
    <property type="entry name" value="RBD_PLEKHG5"/>
    <property type="match status" value="1"/>
</dbReference>
<evidence type="ECO:0000259" key="2">
    <source>
        <dbReference type="PROSITE" id="PS50010"/>
    </source>
</evidence>
<dbReference type="GO" id="GO:0043542">
    <property type="term" value="P:endothelial cell migration"/>
    <property type="evidence" value="ECO:0007669"/>
    <property type="project" value="TreeGrafter"/>
</dbReference>
<dbReference type="SUPFAM" id="SSF50729">
    <property type="entry name" value="PH domain-like"/>
    <property type="match status" value="1"/>
</dbReference>
<reference evidence="3" key="1">
    <citation type="submission" date="2015-11" db="EMBL/GenBank/DDBJ databases">
        <title>De novo transcriptome assembly of four potential Pierce s Disease insect vectors from Arizona vineyards.</title>
        <authorList>
            <person name="Tassone E.E."/>
        </authorList>
    </citation>
    <scope>NUCLEOTIDE SEQUENCE</scope>
</reference>
<sequence>ALCSRPESGEFSFLRRKLAQFRSGKWKRSLDGSSMVRSQSWNHGLHTTSKLQSEWSSSLTSLQENEVVDATSTKQPQPVDKDKDRKPLTRSQSVYHKVPPPEVVKFRRSSQPLTSSKDKKRPVSYAGITQASSQFYRPLDETEVEAEAVSVERKPLAASCEKLVDDDDEFYISPLGFARHGFRRSMHCMPTSSSTQAKIFRKFGSQSDGRSRSLTHMDALEPGAVFKDVDKDSHLIVPPLQARRHKLARSQVSSSEYFSVSFEVGSNVEDDEFVVAAKGTSLAEALNSVCAKRGIDLTNVNVYLDSYKTPLPVLTTETSWLGGKHILIKGKEDRPQPTSQRPKTKVSQVSHSRKSSGYRGRGSRFFSASTEDAACTEASDTSGKSSKSSKQRWSGLFGNAKDTKMEALVDHLNNYSKHGIPQLPNADEDLEEALYNLEEDWRDVVDNSSSLPERVQQQQTAVWELIHTEVAYIHTLKVVTDLFLSCLTNLQAANILSDVDKTRLFSNITEIYSSNKLFWSTYVLPMLNASRESRSVLNPQLLLDGFIRFEEIFRPYTKYCAEQSQCQQYCRERHGESELFTAYLVWCETQKDCNRLRLMDILVKPMQRITKYSLLLKAIQKHTEADDLRLSLDQMISRVDIFVNSVNTTLRQKQDLEKLRAVISRIEAYDVVESKDEDLERLVKSYNDLDLTCPMPGCCNSQRRHLLLEGDLKIKDNVTSKMDVHCFLFTDMLLVCKATNRRSEGRFKVLRQPYLVERLIVQELNRDPATLAVVYLSEYRVPCGAFLLSSPDTKALKNWASNIKKAQDLYASAKQATTASSHSILALSRQPSGYYEDEWQEDNDVDTLSVASLGLFPLKSPRGSTRGSSLNHSHSGSVEMEGSSVSASSVSQSRGVSVENEVRGSSQSSDEGIPVIAERGYHSTSPRGDRRKCTSPNTLSIQVPVFSCLGQSLPDLNQVTATTGSSGSMLLVPPRGSPHRGTSYPPPSPPLRRAPALTLSRNPPLLKTRHIASTSTTLVTGSCEVDIPVIAGLEDQGESSGQQAQQHRQAFIKRLTRTDKRYHTAGVIEEIKKQDTRDSSIHKRLSWNCGGASNDAAHLHRPIVATPGMSTDSVRSSSGVSSTAESVSSGLNIDSDGVRELREMYHDSFACTTPPASPMSEQLTPGSSSLASSRSQLAEIILNDPTLETSDV</sequence>
<protein>
    <recommendedName>
        <fullName evidence="2">DH domain-containing protein</fullName>
    </recommendedName>
</protein>
<dbReference type="GO" id="GO:0005085">
    <property type="term" value="F:guanyl-nucleotide exchange factor activity"/>
    <property type="evidence" value="ECO:0007669"/>
    <property type="project" value="InterPro"/>
</dbReference>
<dbReference type="InterPro" id="IPR000219">
    <property type="entry name" value="DH_dom"/>
</dbReference>
<dbReference type="InterPro" id="IPR040181">
    <property type="entry name" value="PKHG5/7"/>
</dbReference>
<dbReference type="CDD" id="cd00160">
    <property type="entry name" value="RhoGEF"/>
    <property type="match status" value="1"/>
</dbReference>
<dbReference type="SMART" id="SM00325">
    <property type="entry name" value="RhoGEF"/>
    <property type="match status" value="1"/>
</dbReference>
<feature type="region of interest" description="Disordered" evidence="1">
    <location>
        <begin position="861"/>
        <end position="936"/>
    </location>
</feature>
<feature type="compositionally biased region" description="Polar residues" evidence="1">
    <location>
        <begin position="336"/>
        <end position="349"/>
    </location>
</feature>
<accession>A0A1B6JZP9</accession>
<name>A0A1B6JZP9_9HEMI</name>
<feature type="compositionally biased region" description="Low complexity" evidence="1">
    <location>
        <begin position="873"/>
        <end position="899"/>
    </location>
</feature>
<dbReference type="GO" id="GO:0005886">
    <property type="term" value="C:plasma membrane"/>
    <property type="evidence" value="ECO:0007669"/>
    <property type="project" value="TreeGrafter"/>
</dbReference>
<feature type="compositionally biased region" description="Polar residues" evidence="1">
    <location>
        <begin position="66"/>
        <end position="76"/>
    </location>
</feature>